<keyword evidence="2" id="KW-1185">Reference proteome</keyword>
<dbReference type="AlphaFoldDB" id="L0DCW5"/>
<dbReference type="HOGENOM" id="CLU_2540754_0_0_0"/>
<gene>
    <name evidence="1" type="ordered locus">Sinac_2928</name>
</gene>
<name>L0DCW5_SINAD</name>
<accession>L0DCW5</accession>
<evidence type="ECO:0000313" key="1">
    <source>
        <dbReference type="EMBL" id="AGA27214.1"/>
    </source>
</evidence>
<protein>
    <submittedName>
        <fullName evidence="1">Uncharacterized protein</fullName>
    </submittedName>
</protein>
<dbReference type="RefSeq" id="WP_015246363.1">
    <property type="nucleotide sequence ID" value="NC_019892.1"/>
</dbReference>
<dbReference type="Proteomes" id="UP000010798">
    <property type="component" value="Chromosome"/>
</dbReference>
<dbReference type="KEGG" id="saci:Sinac_2928"/>
<evidence type="ECO:0000313" key="2">
    <source>
        <dbReference type="Proteomes" id="UP000010798"/>
    </source>
</evidence>
<dbReference type="EMBL" id="CP003364">
    <property type="protein sequence ID" value="AGA27214.1"/>
    <property type="molecule type" value="Genomic_DNA"/>
</dbReference>
<proteinExistence type="predicted"/>
<reference evidence="1 2" key="1">
    <citation type="submission" date="2012-02" db="EMBL/GenBank/DDBJ databases">
        <title>Complete sequence of chromosome of Singulisphaera acidiphila DSM 18658.</title>
        <authorList>
            <consortium name="US DOE Joint Genome Institute (JGI-PGF)"/>
            <person name="Lucas S."/>
            <person name="Copeland A."/>
            <person name="Lapidus A."/>
            <person name="Glavina del Rio T."/>
            <person name="Dalin E."/>
            <person name="Tice H."/>
            <person name="Bruce D."/>
            <person name="Goodwin L."/>
            <person name="Pitluck S."/>
            <person name="Peters L."/>
            <person name="Ovchinnikova G."/>
            <person name="Chertkov O."/>
            <person name="Kyrpides N."/>
            <person name="Mavromatis K."/>
            <person name="Ivanova N."/>
            <person name="Brettin T."/>
            <person name="Detter J.C."/>
            <person name="Han C."/>
            <person name="Larimer F."/>
            <person name="Land M."/>
            <person name="Hauser L."/>
            <person name="Markowitz V."/>
            <person name="Cheng J.-F."/>
            <person name="Hugenholtz P."/>
            <person name="Woyke T."/>
            <person name="Wu D."/>
            <person name="Tindall B."/>
            <person name="Pomrenke H."/>
            <person name="Brambilla E."/>
            <person name="Klenk H.-P."/>
            <person name="Eisen J.A."/>
        </authorList>
    </citation>
    <scope>NUCLEOTIDE SEQUENCE [LARGE SCALE GENOMIC DNA]</scope>
    <source>
        <strain evidence="2">ATCC BAA-1392 / DSM 18658 / VKM B-2454 / MOB10</strain>
    </source>
</reference>
<sequence>MYVWELVSCRLRVDGWHVWHSTRHDAYGPTYTVHLQRPGVTYDVSGPTLTEAYAAASRRVRDQGDVPQSGGPHFSRVAALARV</sequence>
<dbReference type="OrthoDB" id="9884154at2"/>
<organism evidence="1 2">
    <name type="scientific">Singulisphaera acidiphila (strain ATCC BAA-1392 / DSM 18658 / VKM B-2454 / MOB10)</name>
    <dbReference type="NCBI Taxonomy" id="886293"/>
    <lineage>
        <taxon>Bacteria</taxon>
        <taxon>Pseudomonadati</taxon>
        <taxon>Planctomycetota</taxon>
        <taxon>Planctomycetia</taxon>
        <taxon>Isosphaerales</taxon>
        <taxon>Isosphaeraceae</taxon>
        <taxon>Singulisphaera</taxon>
    </lineage>
</organism>